<geneLocation type="plasmid" evidence="2 3">
    <name>pOSC7112.03</name>
</geneLocation>
<gene>
    <name evidence="2" type="ORF">Osc7112_6804</name>
</gene>
<dbReference type="SUPFAM" id="SSF52540">
    <property type="entry name" value="P-loop containing nucleoside triphosphate hydrolases"/>
    <property type="match status" value="1"/>
</dbReference>
<proteinExistence type="predicted"/>
<dbReference type="KEGG" id="oni:Osc7112_6804"/>
<name>K9VUL5_9CYAN</name>
<accession>K9VUL5</accession>
<dbReference type="Proteomes" id="UP000010478">
    <property type="component" value="Plasmid pOSC7112.03"/>
</dbReference>
<dbReference type="AlphaFoldDB" id="K9VUL5"/>
<evidence type="ECO:0008006" key="4">
    <source>
        <dbReference type="Google" id="ProtNLM"/>
    </source>
</evidence>
<keyword evidence="2" id="KW-0614">Plasmid</keyword>
<dbReference type="HOGENOM" id="CLU_384436_0_0_3"/>
<sequence length="719" mass="79552">MLPLTEKHAQLLKSNRALLLTFERLPIAGKLSAVALALLLGIYSGINAIQGTASNRVRLCIRNNKQALQCADKAGKPYIMTEYHAQQWKANGIPREVVFKDTIPATNPNKALWMALAGCSFGVAGMGLRSLQNSERQLANYEVIAEKRDLAKGQLAARAELLEDYRNVTIREVQVQGDLDATANDCAVVLKQCEVLGEADIKIAQLEAEEAIFDAETAGLSDEKKQEYIAFLRNQKTPFQLTGTQTLDGINNPSDKVESDSVSIIKSAKTPGEQLLDDLAYSDKSMILAGSTGAGKSHTLSAWLDSVYSQARSKGQTASVWILGRKNDSFCGLREAGKLTIFNSIDPTKAYKLIENFHKNFLARLENISEDERKHLPPLRLILEDWSSIVLTLRKAYKALWAKIELMLLDIITVGRDYNVCLLVLAQSLNLEALGLVGDANLRANMAIVAQGLLVKTADGKTKGDYLLVELSIKNQYIVSDNAQRAMLLAQLNELMAESEAKQIPVFFTTLGNGNVGLLPRIEKAVIKLMPEERDEQLAFDIEKFRQYLIQCEAGIATAETSQYSQPSGSEYWQRTYDLEFNLGDKKPSDSPTEDSPEDSPEEVSDYDNGQPEPLSDKLSGEVSGFVWTVRRFGQMFPNLAPEQLFVSVSEAALSGANIRTIIKSVLKCGEKNGHPTRSYSRHGKSLLKWLIQNYDDGEIAQLPKIQEFLQNERGNNNA</sequence>
<evidence type="ECO:0000313" key="2">
    <source>
        <dbReference type="EMBL" id="AFZ10890.1"/>
    </source>
</evidence>
<evidence type="ECO:0000313" key="3">
    <source>
        <dbReference type="Proteomes" id="UP000010478"/>
    </source>
</evidence>
<protein>
    <recommendedName>
        <fullName evidence="4">FtsK domain-containing protein</fullName>
    </recommendedName>
</protein>
<dbReference type="PATRIC" id="fig|179408.3.peg.8147"/>
<dbReference type="InterPro" id="IPR027417">
    <property type="entry name" value="P-loop_NTPase"/>
</dbReference>
<evidence type="ECO:0000256" key="1">
    <source>
        <dbReference type="SAM" id="MobiDB-lite"/>
    </source>
</evidence>
<feature type="compositionally biased region" description="Acidic residues" evidence="1">
    <location>
        <begin position="592"/>
        <end position="606"/>
    </location>
</feature>
<dbReference type="OrthoDB" id="474142at2"/>
<dbReference type="Gene3D" id="3.40.50.300">
    <property type="entry name" value="P-loop containing nucleotide triphosphate hydrolases"/>
    <property type="match status" value="1"/>
</dbReference>
<dbReference type="RefSeq" id="WP_015179854.1">
    <property type="nucleotide sequence ID" value="NC_019731.1"/>
</dbReference>
<organism evidence="2 3">
    <name type="scientific">Phormidium nigroviride PCC 7112</name>
    <dbReference type="NCBI Taxonomy" id="179408"/>
    <lineage>
        <taxon>Bacteria</taxon>
        <taxon>Bacillati</taxon>
        <taxon>Cyanobacteriota</taxon>
        <taxon>Cyanophyceae</taxon>
        <taxon>Oscillatoriophycideae</taxon>
        <taxon>Oscillatoriales</taxon>
        <taxon>Oscillatoriaceae</taxon>
        <taxon>Phormidium</taxon>
    </lineage>
</organism>
<feature type="region of interest" description="Disordered" evidence="1">
    <location>
        <begin position="583"/>
        <end position="618"/>
    </location>
</feature>
<keyword evidence="3" id="KW-1185">Reference proteome</keyword>
<dbReference type="EMBL" id="CP003617">
    <property type="protein sequence ID" value="AFZ10890.1"/>
    <property type="molecule type" value="Genomic_DNA"/>
</dbReference>
<reference evidence="2 3" key="1">
    <citation type="submission" date="2012-05" db="EMBL/GenBank/DDBJ databases">
        <title>Finished plasmid 3 of genome of Oscillatoria sp. PCC 7112.</title>
        <authorList>
            <consortium name="US DOE Joint Genome Institute"/>
            <person name="Gugger M."/>
            <person name="Coursin T."/>
            <person name="Rippka R."/>
            <person name="Tandeau De Marsac N."/>
            <person name="Huntemann M."/>
            <person name="Wei C.-L."/>
            <person name="Han J."/>
            <person name="Detter J.C."/>
            <person name="Han C."/>
            <person name="Tapia R."/>
            <person name="Davenport K."/>
            <person name="Daligault H."/>
            <person name="Erkkila T."/>
            <person name="Gu W."/>
            <person name="Munk A.C.C."/>
            <person name="Teshima H."/>
            <person name="Xu Y."/>
            <person name="Chain P."/>
            <person name="Chen A."/>
            <person name="Krypides N."/>
            <person name="Mavromatis K."/>
            <person name="Markowitz V."/>
            <person name="Szeto E."/>
            <person name="Ivanova N."/>
            <person name="Mikhailova N."/>
            <person name="Ovchinnikova G."/>
            <person name="Pagani I."/>
            <person name="Pati A."/>
            <person name="Goodwin L."/>
            <person name="Peters L."/>
            <person name="Pitluck S."/>
            <person name="Woyke T."/>
            <person name="Kerfeld C."/>
        </authorList>
    </citation>
    <scope>NUCLEOTIDE SEQUENCE [LARGE SCALE GENOMIC DNA]</scope>
    <source>
        <strain evidence="2 3">PCC 7112</strain>
        <plasmid evidence="2 3">pOSC7112.03</plasmid>
    </source>
</reference>